<feature type="region of interest" description="Disordered" evidence="2">
    <location>
        <begin position="236"/>
        <end position="255"/>
    </location>
</feature>
<feature type="compositionally biased region" description="Basic and acidic residues" evidence="2">
    <location>
        <begin position="628"/>
        <end position="639"/>
    </location>
</feature>
<organism evidence="3">
    <name type="scientific">Oikopleura dioica</name>
    <name type="common">Tunicate</name>
    <dbReference type="NCBI Taxonomy" id="34765"/>
    <lineage>
        <taxon>Eukaryota</taxon>
        <taxon>Metazoa</taxon>
        <taxon>Chordata</taxon>
        <taxon>Tunicata</taxon>
        <taxon>Appendicularia</taxon>
        <taxon>Copelata</taxon>
        <taxon>Oikopleuridae</taxon>
        <taxon>Oikopleura</taxon>
    </lineage>
</organism>
<dbReference type="EMBL" id="FN656083">
    <property type="protein sequence ID" value="CBY40735.1"/>
    <property type="molecule type" value="Genomic_DNA"/>
</dbReference>
<protein>
    <submittedName>
        <fullName evidence="3">Uncharacterized protein</fullName>
    </submittedName>
</protein>
<name>E4YZ57_OIKDI</name>
<feature type="coiled-coil region" evidence="1">
    <location>
        <begin position="83"/>
        <end position="189"/>
    </location>
</feature>
<evidence type="ECO:0000256" key="2">
    <source>
        <dbReference type="SAM" id="MobiDB-lite"/>
    </source>
</evidence>
<keyword evidence="1" id="KW-0175">Coiled coil</keyword>
<accession>E4YZ57</accession>
<sequence>MSSNSNREREVRKQLIPYESASIRIERRWDFEKERRFSKRRIRTNSEHSNIPIIICNKSESRMDASDLESLSSVSICAEENVLLEYEEKQKSLEDRLFEEQAKNSALLSENNSIKQISKQMLDEKINAENNLDTLELEIERVKFKLAEKEDEIEALKENLSKIDEKEKIQQLEEELVKVYEKLVEISDERGFFKNLFESLTTAKSTENSSRALNEKELKLVTVKFEEQQKINNNLQEKLDHVSSESKKRDDENRNLRKLSFESKMLLNQLGRENAELKNELRKNQQAHIDLNMIIQSVENLEKTLEIKEENIQKLNQKNKLLNRNLNISREQTERLQAEINEHCGNFEMAKDDLLICRRNLKNREETIIMQNSKIDALENIVRKIPKSKICYTSSTQTNCFADVKKIEIATQTSFPDDEDETEVTILPVKVEEICFQENENIEDKEFEEEVFENKNSEIQIESEPKITSIEESIQMYFDKFCLQNEQPCLNPSRSSSRLSESTVSSFYQNSDEKRFRRKIRQLEIAFNKAMSSKRRKSEKLQALEQRIYSITQQNEKLKCELENSRGQLHSLEISSAVRFEKLLNSSSRDYQKLRDQHYEDRKRLFLAEKHASKLLKRCKIAEEKLDKFQRRNQSERSGKKYSKAASIKGFKTSSQKNYPAFGRN</sequence>
<evidence type="ECO:0000256" key="1">
    <source>
        <dbReference type="SAM" id="Coils"/>
    </source>
</evidence>
<feature type="coiled-coil region" evidence="1">
    <location>
        <begin position="527"/>
        <end position="575"/>
    </location>
</feature>
<gene>
    <name evidence="3" type="ORF">GSOID_T00022764001</name>
</gene>
<dbReference type="AlphaFoldDB" id="E4YZ57"/>
<reference evidence="3" key="1">
    <citation type="journal article" date="2010" name="Science">
        <title>Plasticity of animal genome architecture unmasked by rapid evolution of a pelagic tunicate.</title>
        <authorList>
            <person name="Denoeud F."/>
            <person name="Henriet S."/>
            <person name="Mungpakdee S."/>
            <person name="Aury J.M."/>
            <person name="Da Silva C."/>
            <person name="Brinkmann H."/>
            <person name="Mikhaleva J."/>
            <person name="Olsen L.C."/>
            <person name="Jubin C."/>
            <person name="Canestro C."/>
            <person name="Bouquet J.M."/>
            <person name="Danks G."/>
            <person name="Poulain J."/>
            <person name="Campsteijn C."/>
            <person name="Adamski M."/>
            <person name="Cross I."/>
            <person name="Yadetie F."/>
            <person name="Muffato M."/>
            <person name="Louis A."/>
            <person name="Butcher S."/>
            <person name="Tsagkogeorga G."/>
            <person name="Konrad A."/>
            <person name="Singh S."/>
            <person name="Jensen M.F."/>
            <person name="Cong E.H."/>
            <person name="Eikeseth-Otteraa H."/>
            <person name="Noel B."/>
            <person name="Anthouard V."/>
            <person name="Porcel B.M."/>
            <person name="Kachouri-Lafond R."/>
            <person name="Nishino A."/>
            <person name="Ugolini M."/>
            <person name="Chourrout P."/>
            <person name="Nishida H."/>
            <person name="Aasland R."/>
            <person name="Huzurbazar S."/>
            <person name="Westhof E."/>
            <person name="Delsuc F."/>
            <person name="Lehrach H."/>
            <person name="Reinhardt R."/>
            <person name="Weissenbach J."/>
            <person name="Roy S.W."/>
            <person name="Artiguenave F."/>
            <person name="Postlethwait J.H."/>
            <person name="Manak J.R."/>
            <person name="Thompson E.M."/>
            <person name="Jaillon O."/>
            <person name="Du Pasquier L."/>
            <person name="Boudinot P."/>
            <person name="Liberles D.A."/>
            <person name="Volff J.N."/>
            <person name="Philippe H."/>
            <person name="Lenhard B."/>
            <person name="Roest Crollius H."/>
            <person name="Wincker P."/>
            <person name="Chourrout D."/>
        </authorList>
    </citation>
    <scope>NUCLEOTIDE SEQUENCE [LARGE SCALE GENOMIC DNA]</scope>
</reference>
<proteinExistence type="predicted"/>
<dbReference type="Proteomes" id="UP000011014">
    <property type="component" value="Unassembled WGS sequence"/>
</dbReference>
<evidence type="ECO:0000313" key="3">
    <source>
        <dbReference type="EMBL" id="CBY40735.1"/>
    </source>
</evidence>
<feature type="region of interest" description="Disordered" evidence="2">
    <location>
        <begin position="628"/>
        <end position="665"/>
    </location>
</feature>
<feature type="compositionally biased region" description="Basic and acidic residues" evidence="2">
    <location>
        <begin position="237"/>
        <end position="255"/>
    </location>
</feature>